<evidence type="ECO:0000313" key="1">
    <source>
        <dbReference type="EMBL" id="QVI24380.1"/>
    </source>
</evidence>
<dbReference type="EMBL" id="CP074371">
    <property type="protein sequence ID" value="QVI24380.1"/>
    <property type="molecule type" value="Genomic_DNA"/>
</dbReference>
<keyword evidence="2" id="KW-1185">Reference proteome</keyword>
<dbReference type="Proteomes" id="UP000683310">
    <property type="component" value="Chromosome"/>
</dbReference>
<gene>
    <name evidence="1" type="ORF">KHQ06_17460</name>
</gene>
<protein>
    <submittedName>
        <fullName evidence="1">Uncharacterized protein</fullName>
    </submittedName>
</protein>
<proteinExistence type="predicted"/>
<sequence length="151" mass="15347">MADDLGDIVRGQAAGQHHLAGYFLEPVGEFGEDAGSGAGVVEEVLAGLFGLGRHGRAVGQVGQVGPVVELNDVEVVDYFVDLAAVEGDHEGPDLAARVGGEFAGPRGFDVPLALGGADHADGGVAEFDGPVDLFLGGQSAHFDEHGFPAFP</sequence>
<reference evidence="1 2" key="1">
    <citation type="submission" date="2021-04" db="EMBL/GenBank/DDBJ databases">
        <title>Nocardia tengchongensis.</title>
        <authorList>
            <person name="Zhuang k."/>
            <person name="Ran Y."/>
            <person name="Li W."/>
        </authorList>
    </citation>
    <scope>NUCLEOTIDE SEQUENCE [LARGE SCALE GENOMIC DNA]</scope>
    <source>
        <strain evidence="1 2">CFH S0057</strain>
    </source>
</reference>
<accession>A0ABX8CWW1</accession>
<name>A0ABX8CWW1_9NOCA</name>
<organism evidence="1 2">
    <name type="scientific">Nocardia tengchongensis</name>
    <dbReference type="NCBI Taxonomy" id="2055889"/>
    <lineage>
        <taxon>Bacteria</taxon>
        <taxon>Bacillati</taxon>
        <taxon>Actinomycetota</taxon>
        <taxon>Actinomycetes</taxon>
        <taxon>Mycobacteriales</taxon>
        <taxon>Nocardiaceae</taxon>
        <taxon>Nocardia</taxon>
    </lineage>
</organism>
<evidence type="ECO:0000313" key="2">
    <source>
        <dbReference type="Proteomes" id="UP000683310"/>
    </source>
</evidence>